<dbReference type="EMBL" id="JBHSPU010000013">
    <property type="protein sequence ID" value="MFC5914406.1"/>
    <property type="molecule type" value="Genomic_DNA"/>
</dbReference>
<organism evidence="3 4">
    <name type="scientific">Streptomyces pulveraceus</name>
    <dbReference type="NCBI Taxonomy" id="68258"/>
    <lineage>
        <taxon>Bacteria</taxon>
        <taxon>Bacillati</taxon>
        <taxon>Actinomycetota</taxon>
        <taxon>Actinomycetes</taxon>
        <taxon>Kitasatosporales</taxon>
        <taxon>Streptomycetaceae</taxon>
        <taxon>Streptomyces</taxon>
    </lineage>
</organism>
<keyword evidence="4" id="KW-1185">Reference proteome</keyword>
<protein>
    <submittedName>
        <fullName evidence="3">Glycoside hydrolase family 15 protein</fullName>
    </submittedName>
</protein>
<feature type="domain" description="Trehalase-like N-terminal" evidence="2">
    <location>
        <begin position="12"/>
        <end position="180"/>
    </location>
</feature>
<reference evidence="4" key="1">
    <citation type="journal article" date="2019" name="Int. J. Syst. Evol. Microbiol.">
        <title>The Global Catalogue of Microorganisms (GCM) 10K type strain sequencing project: providing services to taxonomists for standard genome sequencing and annotation.</title>
        <authorList>
            <consortium name="The Broad Institute Genomics Platform"/>
            <consortium name="The Broad Institute Genome Sequencing Center for Infectious Disease"/>
            <person name="Wu L."/>
            <person name="Ma J."/>
        </authorList>
    </citation>
    <scope>NUCLEOTIDE SEQUENCE [LARGE SCALE GENOMIC DNA]</scope>
    <source>
        <strain evidence="4">JCM 4147</strain>
    </source>
</reference>
<proteinExistence type="predicted"/>
<dbReference type="InterPro" id="IPR012341">
    <property type="entry name" value="6hp_glycosidase-like_sf"/>
</dbReference>
<dbReference type="InterPro" id="IPR008928">
    <property type="entry name" value="6-hairpin_glycosidase_sf"/>
</dbReference>
<dbReference type="Gene3D" id="1.50.10.10">
    <property type="match status" value="1"/>
</dbReference>
<evidence type="ECO:0000259" key="1">
    <source>
        <dbReference type="Pfam" id="PF00723"/>
    </source>
</evidence>
<accession>A0ABW1GM27</accession>
<sequence length="612" mass="67304">MPTTAEPPTRGIGEYALIGNMRTAALVRHNGTVDWLCLPRFDSHAVFAALLGTEEHGSWRLGPAQANGMQPPSADRRRYRGNSLILESEWDTPHGTVRVTDFMPPLDGPPRLIRVVEGVAGRVAMRSTLHPRPGYGRVTPSVMHVGRRLVATAGPDSLWLDTVTDLPITTLAHDGTIVAEFTIEIGQRAAFALSWGPSHTAPPPEPEPEAALEATGQFWREWTAKTTYRGPHEAAVMRSLITLKALTYAPTGGIVAAPTTSLPEEIGGSRNWDYRYTWLRDAAFTVSSLLRTGHLDEADAWREWLLRAVAGDPENLQIMYGVAGERDLPERELEWLPGYANSRPVRVGNGAATQLQIDVYGEVADALYLADLAGLSSDERTLELLLSMARQVCRLWKEPDDGIWEIRGKRRHFVHSKVMAWVALDRTITMLQRSPHHHATKIAALQKQRDLIHRDVCEQGYDPERNTFTQSYGSHDLDASLLHLVLSGFLSPDDKRAIGTVEAVQRELATPQGLLHRYSTSGARVGADGLPGDEGTFLICTFWLVKALVTIGRHDEASALFDKLLAVANDVGLLAEEYDPVTKLQLGNFPQGFSHIGAVEAAIALQAEQARA</sequence>
<evidence type="ECO:0000313" key="3">
    <source>
        <dbReference type="EMBL" id="MFC5914406.1"/>
    </source>
</evidence>
<dbReference type="PANTHER" id="PTHR31616">
    <property type="entry name" value="TREHALASE"/>
    <property type="match status" value="1"/>
</dbReference>
<comment type="caution">
    <text evidence="3">The sequence shown here is derived from an EMBL/GenBank/DDBJ whole genome shotgun (WGS) entry which is preliminary data.</text>
</comment>
<dbReference type="Pfam" id="PF00723">
    <property type="entry name" value="Glyco_hydro_15"/>
    <property type="match status" value="1"/>
</dbReference>
<dbReference type="PANTHER" id="PTHR31616:SF0">
    <property type="entry name" value="GLUCAN 1,4-ALPHA-GLUCOSIDASE"/>
    <property type="match status" value="1"/>
</dbReference>
<dbReference type="Proteomes" id="UP001596200">
    <property type="component" value="Unassembled WGS sequence"/>
</dbReference>
<keyword evidence="3" id="KW-0378">Hydrolase</keyword>
<dbReference type="Pfam" id="PF19291">
    <property type="entry name" value="TREH_N"/>
    <property type="match status" value="1"/>
</dbReference>
<dbReference type="InterPro" id="IPR011613">
    <property type="entry name" value="GH15-like"/>
</dbReference>
<name>A0ABW1GM27_9ACTN</name>
<dbReference type="SUPFAM" id="SSF48208">
    <property type="entry name" value="Six-hairpin glycosidases"/>
    <property type="match status" value="1"/>
</dbReference>
<gene>
    <name evidence="3" type="ORF">ACFP1B_13325</name>
</gene>
<evidence type="ECO:0000259" key="2">
    <source>
        <dbReference type="Pfam" id="PF19291"/>
    </source>
</evidence>
<dbReference type="RefSeq" id="WP_344514913.1">
    <property type="nucleotide sequence ID" value="NZ_BAAATU010000031.1"/>
</dbReference>
<dbReference type="GO" id="GO:0016787">
    <property type="term" value="F:hydrolase activity"/>
    <property type="evidence" value="ECO:0007669"/>
    <property type="project" value="UniProtKB-KW"/>
</dbReference>
<feature type="domain" description="GH15-like" evidence="1">
    <location>
        <begin position="231"/>
        <end position="602"/>
    </location>
</feature>
<dbReference type="InterPro" id="IPR045582">
    <property type="entry name" value="Trehalase-like_N"/>
</dbReference>
<evidence type="ECO:0000313" key="4">
    <source>
        <dbReference type="Proteomes" id="UP001596200"/>
    </source>
</evidence>